<sequence length="397" mass="41645">MTDIELTNFGATGMNEHAHDQLVSAPEQRVVKVLRKTPGLTRAEIAESTSMPRSTVSAAVRHLLESRVVEEFECADSTGGRRPTKLRVAPAVGNAFVAELGQHHARLGIASREGELLATDDIKIDIEIGPEKTIKALAKGWRRLRDEIPGALVSAGLAVPGPVDGSGHVVGAARMPGWSGKDIAGMLAQELAVPSVIENDARAAAIGEWNCRGRHLDSCIYVKAGTGIGAGWVSGGVAYRGSRGLAGDITHLRVQTDNPLPCTCGNSGCLETVASGAAILRRLGHLGSSISTTSQLVTAENSGDPQAVSLVRDAGIRLGEVLSNLVNFLNPVRIVLGGSMSQMSSLLAGVRSELYERCLPMCTEHLVIETSACGANAPLIGMSILDSHMPISQEGNH</sequence>
<evidence type="ECO:0000313" key="3">
    <source>
        <dbReference type="Proteomes" id="UP000466104"/>
    </source>
</evidence>
<dbReference type="SUPFAM" id="SSF46785">
    <property type="entry name" value="Winged helix' DNA-binding domain"/>
    <property type="match status" value="1"/>
</dbReference>
<evidence type="ECO:0000313" key="2">
    <source>
        <dbReference type="EMBL" id="MSS46291.1"/>
    </source>
</evidence>
<dbReference type="Proteomes" id="UP000466104">
    <property type="component" value="Unassembled WGS sequence"/>
</dbReference>
<dbReference type="EMBL" id="VUMG01000003">
    <property type="protein sequence ID" value="MSS46291.1"/>
    <property type="molecule type" value="Genomic_DNA"/>
</dbReference>
<dbReference type="InterPro" id="IPR036390">
    <property type="entry name" value="WH_DNA-bd_sf"/>
</dbReference>
<dbReference type="AlphaFoldDB" id="A0A7K0J8L2"/>
<dbReference type="Pfam" id="PF00480">
    <property type="entry name" value="ROK"/>
    <property type="match status" value="1"/>
</dbReference>
<dbReference type="InterPro" id="IPR000600">
    <property type="entry name" value="ROK"/>
</dbReference>
<dbReference type="RefSeq" id="WP_154564171.1">
    <property type="nucleotide sequence ID" value="NZ_VUMG01000003.1"/>
</dbReference>
<comment type="similarity">
    <text evidence="1">Belongs to the ROK (NagC/XylR) family.</text>
</comment>
<dbReference type="PANTHER" id="PTHR18964">
    <property type="entry name" value="ROK (REPRESSOR, ORF, KINASE) FAMILY"/>
    <property type="match status" value="1"/>
</dbReference>
<comment type="caution">
    <text evidence="2">The sequence shown here is derived from an EMBL/GenBank/DDBJ whole genome shotgun (WGS) entry which is preliminary data.</text>
</comment>
<accession>A0A7K0J8L2</accession>
<dbReference type="SUPFAM" id="SSF53067">
    <property type="entry name" value="Actin-like ATPase domain"/>
    <property type="match status" value="1"/>
</dbReference>
<dbReference type="Gene3D" id="1.10.10.10">
    <property type="entry name" value="Winged helix-like DNA-binding domain superfamily/Winged helix DNA-binding domain"/>
    <property type="match status" value="1"/>
</dbReference>
<evidence type="ECO:0000256" key="1">
    <source>
        <dbReference type="ARBA" id="ARBA00006479"/>
    </source>
</evidence>
<dbReference type="InterPro" id="IPR036388">
    <property type="entry name" value="WH-like_DNA-bd_sf"/>
</dbReference>
<dbReference type="Pfam" id="PF13412">
    <property type="entry name" value="HTH_24"/>
    <property type="match status" value="1"/>
</dbReference>
<dbReference type="PANTHER" id="PTHR18964:SF173">
    <property type="entry name" value="GLUCOKINASE"/>
    <property type="match status" value="1"/>
</dbReference>
<keyword evidence="3" id="KW-1185">Reference proteome</keyword>
<protein>
    <submittedName>
        <fullName evidence="2">ROK family transcriptional regulator</fullName>
    </submittedName>
</protein>
<name>A0A7K0J8L2_9ACTN</name>
<dbReference type="Gene3D" id="3.30.420.40">
    <property type="match status" value="2"/>
</dbReference>
<proteinExistence type="inferred from homology"/>
<organism evidence="2 3">
    <name type="scientific">Cutibacterium porci</name>
    <dbReference type="NCBI Taxonomy" id="2605781"/>
    <lineage>
        <taxon>Bacteria</taxon>
        <taxon>Bacillati</taxon>
        <taxon>Actinomycetota</taxon>
        <taxon>Actinomycetes</taxon>
        <taxon>Propionibacteriales</taxon>
        <taxon>Propionibacteriaceae</taxon>
        <taxon>Cutibacterium</taxon>
    </lineage>
</organism>
<gene>
    <name evidence="2" type="ORF">FYJ43_09715</name>
</gene>
<dbReference type="InterPro" id="IPR043129">
    <property type="entry name" value="ATPase_NBD"/>
</dbReference>
<reference evidence="2 3" key="1">
    <citation type="submission" date="2019-08" db="EMBL/GenBank/DDBJ databases">
        <title>In-depth cultivation of the pig gut microbiome towards novel bacterial diversity and tailored functional studies.</title>
        <authorList>
            <person name="Wylensek D."/>
            <person name="Hitch T.C.A."/>
            <person name="Clavel T."/>
        </authorList>
    </citation>
    <scope>NUCLEOTIDE SEQUENCE [LARGE SCALE GENOMIC DNA]</scope>
    <source>
        <strain evidence="2 3">WCA-380-WT-3A</strain>
    </source>
</reference>